<keyword evidence="3" id="KW-0378">Hydrolase</keyword>
<proteinExistence type="predicted"/>
<evidence type="ECO:0000259" key="2">
    <source>
        <dbReference type="Pfam" id="PF06439"/>
    </source>
</evidence>
<dbReference type="eggNOG" id="COG2133">
    <property type="taxonomic scope" value="Bacteria"/>
</dbReference>
<protein>
    <submittedName>
        <fullName evidence="3">Large multifunctional protein-glycosyl hydrolase</fullName>
    </submittedName>
</protein>
<dbReference type="Pfam" id="PF06439">
    <property type="entry name" value="3keto-disac_hyd"/>
    <property type="match status" value="1"/>
</dbReference>
<accession>A0A221V0Z2</accession>
<sequence>MKRTITSMILIFLAFNSFANSKAQPLVANPFMGMWGLEIEGGGAGWLKVHEEQGFLDAELLWIGGSVVPVANVYLMDENTLVVTRTNQVKRSAERSHTITYTLEVKKVGDALLGTMSSPNRDGSGVSIKNFTGKRMPPMPDTPDLSKLKFEKPIKLFNGKDLSGWKLIDPKKANGFKVVDGTLMNDPVQPEDGEHISYGNIRTLQDFNDFNLKLEVMVPEGNNSGVYLRGLYEIQVVDSYGKELDSHNMGALYSRITPSEAAEKPAGEWQSFDITLVDRHVTVIFNGKKIIDNQPVWGPTGGAMSSDVLSPGPIYLQGDHGNVAYRNIVLTPIK</sequence>
<dbReference type="Proteomes" id="UP000204551">
    <property type="component" value="Chromosome"/>
</dbReference>
<dbReference type="STRING" id="616991.GCA_000733925_02014"/>
<dbReference type="RefSeq" id="WP_093979519.1">
    <property type="nucleotide sequence ID" value="NZ_CP022515.1"/>
</dbReference>
<evidence type="ECO:0000256" key="1">
    <source>
        <dbReference type="SAM" id="SignalP"/>
    </source>
</evidence>
<keyword evidence="1" id="KW-0732">Signal</keyword>
<name>A0A221V0Z2_9FLAO</name>
<reference evidence="3 4" key="1">
    <citation type="submission" date="2017-07" db="EMBL/GenBank/DDBJ databases">
        <title>Genome Sequence of Arenibacter algicola Strain SMS7 Isolated from a culture of the Diatom Skeletonema marinoi.</title>
        <authorList>
            <person name="Topel M."/>
            <person name="Pinder M.I.M."/>
            <person name="Johansson O.N."/>
            <person name="Kourtchenko O."/>
            <person name="Godhe A."/>
            <person name="Clarke A.K."/>
        </authorList>
    </citation>
    <scope>NUCLEOTIDE SEQUENCE [LARGE SCALE GENOMIC DNA]</scope>
    <source>
        <strain evidence="3 4">SMS7</strain>
    </source>
</reference>
<dbReference type="GO" id="GO:0016787">
    <property type="term" value="F:hydrolase activity"/>
    <property type="evidence" value="ECO:0007669"/>
    <property type="project" value="UniProtKB-KW"/>
</dbReference>
<evidence type="ECO:0000313" key="3">
    <source>
        <dbReference type="EMBL" id="ASO07190.1"/>
    </source>
</evidence>
<feature type="signal peptide" evidence="1">
    <location>
        <begin position="1"/>
        <end position="19"/>
    </location>
</feature>
<dbReference type="KEGG" id="aalg:AREALGSMS7_03780"/>
<feature type="chain" id="PRO_5013234026" evidence="1">
    <location>
        <begin position="20"/>
        <end position="334"/>
    </location>
</feature>
<dbReference type="AlphaFoldDB" id="A0A221V0Z2"/>
<dbReference type="Gene3D" id="2.60.120.560">
    <property type="entry name" value="Exo-inulinase, domain 1"/>
    <property type="match status" value="1"/>
</dbReference>
<feature type="domain" description="3-keto-alpha-glucoside-1,2-lyase/3-keto-2-hydroxy-glucal hydratase" evidence="2">
    <location>
        <begin position="153"/>
        <end position="330"/>
    </location>
</feature>
<dbReference type="EMBL" id="CP022515">
    <property type="protein sequence ID" value="ASO07190.1"/>
    <property type="molecule type" value="Genomic_DNA"/>
</dbReference>
<organism evidence="3 4">
    <name type="scientific">Arenibacter algicola</name>
    <dbReference type="NCBI Taxonomy" id="616991"/>
    <lineage>
        <taxon>Bacteria</taxon>
        <taxon>Pseudomonadati</taxon>
        <taxon>Bacteroidota</taxon>
        <taxon>Flavobacteriia</taxon>
        <taxon>Flavobacteriales</taxon>
        <taxon>Flavobacteriaceae</taxon>
        <taxon>Arenibacter</taxon>
    </lineage>
</organism>
<gene>
    <name evidence="3" type="ORF">AREALGSMS7_03780</name>
</gene>
<evidence type="ECO:0000313" key="4">
    <source>
        <dbReference type="Proteomes" id="UP000204551"/>
    </source>
</evidence>
<dbReference type="InterPro" id="IPR010496">
    <property type="entry name" value="AL/BT2_dom"/>
</dbReference>